<dbReference type="Proteomes" id="UP000007148">
    <property type="component" value="Unassembled WGS sequence"/>
</dbReference>
<protein>
    <recommendedName>
        <fullName evidence="3">F-box domain-containing protein</fullName>
    </recommendedName>
</protein>
<sequence>MPRHVDLPVELWEQILENAIHVPVFLDSNPITIQTAPKYPRLFNERAYWESERVRNALRRVCASWNAFLSAFDHRYIHMADVIHGIVPVQALQRAIRIRFEDVPISEKRVRREISLLVERSDLGIFENGRALPWRLEIMETTSDFAMSARIILPSNRHINIKSITGSSDDTLLFLITKGVEVAPGLLWTTQRQLFTWGATPNKHFRNVITLAFTTASHADIALPDFPALRHLYVTALVVPDLNRAPAWLKAFGKQLHVLYWLTRFTSGPKIVLNSTIWDLCPLVEVLSIPPRVAWTPPPKGHPIHTIVDTPSFTKCPGLVCHQCSSHHDIITIPSISFASYAASGIRTVILSPKDGDKQISDLASRLWLKDDTNCLLKQAYDHGIRLLDSNLEIFRTMAALCGGKGRQMPRK</sequence>
<dbReference type="InParanoid" id="G4TLN4"/>
<dbReference type="AlphaFoldDB" id="G4TLN4"/>
<accession>G4TLN4</accession>
<dbReference type="EMBL" id="CAFZ01000154">
    <property type="protein sequence ID" value="CCA72227.1"/>
    <property type="molecule type" value="Genomic_DNA"/>
</dbReference>
<evidence type="ECO:0008006" key="3">
    <source>
        <dbReference type="Google" id="ProtNLM"/>
    </source>
</evidence>
<organism evidence="1 2">
    <name type="scientific">Serendipita indica (strain DSM 11827)</name>
    <name type="common">Root endophyte fungus</name>
    <name type="synonym">Piriformospora indica</name>
    <dbReference type="NCBI Taxonomy" id="1109443"/>
    <lineage>
        <taxon>Eukaryota</taxon>
        <taxon>Fungi</taxon>
        <taxon>Dikarya</taxon>
        <taxon>Basidiomycota</taxon>
        <taxon>Agaricomycotina</taxon>
        <taxon>Agaricomycetes</taxon>
        <taxon>Sebacinales</taxon>
        <taxon>Serendipitaceae</taxon>
        <taxon>Serendipita</taxon>
    </lineage>
</organism>
<evidence type="ECO:0000313" key="1">
    <source>
        <dbReference type="EMBL" id="CCA72227.1"/>
    </source>
</evidence>
<proteinExistence type="predicted"/>
<comment type="caution">
    <text evidence="1">The sequence shown here is derived from an EMBL/GenBank/DDBJ whole genome shotgun (WGS) entry which is preliminary data.</text>
</comment>
<keyword evidence="2" id="KW-1185">Reference proteome</keyword>
<name>G4TLN4_SERID</name>
<dbReference type="OrthoDB" id="3135357at2759"/>
<evidence type="ECO:0000313" key="2">
    <source>
        <dbReference type="Proteomes" id="UP000007148"/>
    </source>
</evidence>
<gene>
    <name evidence="1" type="ORF">PIIN_06161</name>
</gene>
<dbReference type="HOGENOM" id="CLU_055669_0_0_1"/>
<reference evidence="1 2" key="1">
    <citation type="journal article" date="2011" name="PLoS Pathog.">
        <title>Endophytic Life Strategies Decoded by Genome and Transcriptome Analyses of the Mutualistic Root Symbiont Piriformospora indica.</title>
        <authorList>
            <person name="Zuccaro A."/>
            <person name="Lahrmann U."/>
            <person name="Guldener U."/>
            <person name="Langen G."/>
            <person name="Pfiffi S."/>
            <person name="Biedenkopf D."/>
            <person name="Wong P."/>
            <person name="Samans B."/>
            <person name="Grimm C."/>
            <person name="Basiewicz M."/>
            <person name="Murat C."/>
            <person name="Martin F."/>
            <person name="Kogel K.H."/>
        </authorList>
    </citation>
    <scope>NUCLEOTIDE SEQUENCE [LARGE SCALE GENOMIC DNA]</scope>
    <source>
        <strain evidence="1 2">DSM 11827</strain>
    </source>
</reference>